<evidence type="ECO:0000259" key="10">
    <source>
        <dbReference type="PROSITE" id="PS50522"/>
    </source>
</evidence>
<keyword evidence="3" id="KW-0808">Transferase</keyword>
<dbReference type="InterPro" id="IPR005093">
    <property type="entry name" value="RNArep_beta"/>
</dbReference>
<dbReference type="PROSITE" id="PS50522">
    <property type="entry name" value="RDRP_PHAGE"/>
    <property type="match status" value="1"/>
</dbReference>
<dbReference type="RefSeq" id="YP_010770913.1">
    <property type="nucleotide sequence ID" value="NC_074429.1"/>
</dbReference>
<dbReference type="EMBL" id="BK013599">
    <property type="protein sequence ID" value="DAD50692.1"/>
    <property type="molecule type" value="Genomic_RNA"/>
</dbReference>
<dbReference type="GO" id="GO:0039694">
    <property type="term" value="P:viral RNA genome replication"/>
    <property type="evidence" value="ECO:0007669"/>
    <property type="project" value="InterPro"/>
</dbReference>
<dbReference type="EC" id="2.7.7.48" evidence="1"/>
<evidence type="ECO:0000256" key="7">
    <source>
        <dbReference type="ARBA" id="ARBA00030248"/>
    </source>
</evidence>
<comment type="cofactor">
    <cofactor evidence="9">
        <name>Mg(2+)</name>
        <dbReference type="ChEBI" id="CHEBI:18420"/>
    </cofactor>
    <text evidence="9">Binds 2 Mg(2+) per subunit.</text>
</comment>
<keyword evidence="6" id="KW-0693">Viral RNA replication</keyword>
<proteinExistence type="predicted"/>
<keyword evidence="12" id="KW-1185">Reference proteome</keyword>
<protein>
    <recommendedName>
        <fullName evidence="1">RNA-directed RNA polymerase</fullName>
        <ecNumber evidence="1">2.7.7.48</ecNumber>
    </recommendedName>
    <alternativeName>
        <fullName evidence="7">RNA replicase beta chain</fullName>
    </alternativeName>
</protein>
<feature type="binding site" evidence="9">
    <location>
        <position position="438"/>
    </location>
    <ligand>
        <name>Mg(2+)</name>
        <dbReference type="ChEBI" id="CHEBI:18420"/>
        <label>2</label>
    </ligand>
</feature>
<dbReference type="InterPro" id="IPR007096">
    <property type="entry name" value="RNA-dir_Rpol_cat_phage"/>
</dbReference>
<accession>A0A8S5KZR7</accession>
<dbReference type="GO" id="GO:0046872">
    <property type="term" value="F:metal ion binding"/>
    <property type="evidence" value="ECO:0007669"/>
    <property type="project" value="UniProtKB-KW"/>
</dbReference>
<dbReference type="Pfam" id="PF03431">
    <property type="entry name" value="RNA_replicase_B"/>
    <property type="match status" value="1"/>
</dbReference>
<name>A0A8S5KZR7_9VIRU</name>
<evidence type="ECO:0000256" key="2">
    <source>
        <dbReference type="ARBA" id="ARBA00022484"/>
    </source>
</evidence>
<sequence>MTTNTAHVACGALRSILKDFEPYLTSDTVSTLTEDINDVENRIQDRGLSIVMVDLPKLGKVYDKSLSSGFLPKDFEFPRSLLRSKGKAIFASLFNLSFRDGRSIDPEPEVVLYTRALLYMYKKARVQCPVNVVRKAHHAYFELDMLLRTPTRDWWDVESGPQFQQGRLSFADSEVAEGNPFKGILDVLDGVCGWFTPSATPELGDLSGRHGPGAVSDMPSGEDKYVFPTWPDSLSRKFPPGHMMTIWGLSELGIPNSWGSAPRSKLIAVPKTIDKPRLIASEPTALMWCQQALLDWSRKNVTQTASICVNFFSQDVSRSLALWASKTGRLATVDLESASDRLSLWTIERAFASNPEYLDYLAAARSHVTYSELVGRESRVLKFAAQGSALTFYVQSLIYAAAAVAAVCYDVFGCRSKRDLTASVVNGAARLVRVFGDDIILPTTSLVYLGSIFDVLQLKIGHDKTHFEGNFRESCGMDAYKGVQVTPPYLPHVTPRWSTLELASWVGVHNHVSSLGVFENLTEYMRDLIPERVKGLMFVSNTPQAGLWLHTHERNSLRYPNRGRWNVDLQSWEYGVLTVKPVQSRETRESYSNLLQYFTEAFSGHDVSHTEGID</sequence>
<evidence type="ECO:0000313" key="12">
    <source>
        <dbReference type="Proteomes" id="UP000678032"/>
    </source>
</evidence>
<reference evidence="11" key="1">
    <citation type="submission" date="2020-09" db="EMBL/GenBank/DDBJ databases">
        <title>Leviviricetes taxonomy.</title>
        <authorList>
            <person name="Stockdale S.R."/>
            <person name="Callanan J."/>
            <person name="Adriaenssens E.M."/>
            <person name="Kuhn J.H."/>
            <person name="Rumnieks J."/>
            <person name="Shkoporov A."/>
            <person name="Draper L.A."/>
            <person name="Ross P."/>
            <person name="Hill C."/>
        </authorList>
    </citation>
    <scope>NUCLEOTIDE SEQUENCE</scope>
</reference>
<keyword evidence="4" id="KW-0548">Nucleotidyltransferase</keyword>
<feature type="non-terminal residue" evidence="11">
    <location>
        <position position="614"/>
    </location>
</feature>
<dbReference type="Proteomes" id="UP000678032">
    <property type="component" value="Segment"/>
</dbReference>
<evidence type="ECO:0000256" key="4">
    <source>
        <dbReference type="ARBA" id="ARBA00022695"/>
    </source>
</evidence>
<dbReference type="GO" id="GO:0000166">
    <property type="term" value="F:nucleotide binding"/>
    <property type="evidence" value="ECO:0007669"/>
    <property type="project" value="UniProtKB-KW"/>
</dbReference>
<dbReference type="GeneID" id="80400484"/>
<dbReference type="KEGG" id="vg:80400484"/>
<evidence type="ECO:0000313" key="11">
    <source>
        <dbReference type="EMBL" id="DAD50692.1"/>
    </source>
</evidence>
<keyword evidence="2 11" id="KW-0696">RNA-directed RNA polymerase</keyword>
<feature type="domain" description="RdRp catalytic" evidence="10">
    <location>
        <begin position="319"/>
        <end position="469"/>
    </location>
</feature>
<evidence type="ECO:0000256" key="5">
    <source>
        <dbReference type="ARBA" id="ARBA00022741"/>
    </source>
</evidence>
<keyword evidence="5" id="KW-0547">Nucleotide-binding</keyword>
<evidence type="ECO:0000256" key="1">
    <source>
        <dbReference type="ARBA" id="ARBA00012494"/>
    </source>
</evidence>
<organism evidence="11 12">
    <name type="scientific">ssRNA phage SRR6960799_39</name>
    <dbReference type="NCBI Taxonomy" id="2786597"/>
    <lineage>
        <taxon>Viruses</taxon>
        <taxon>Riboviria</taxon>
        <taxon>Orthornavirae</taxon>
        <taxon>Lenarviricota</taxon>
        <taxon>Leviviricetes</taxon>
        <taxon>Timlovirales</taxon>
        <taxon>Steitzviridae</taxon>
        <taxon>Mahdsavirus</taxon>
        <taxon>Mahdsavirus limadaptatum</taxon>
    </lineage>
</organism>
<evidence type="ECO:0000256" key="6">
    <source>
        <dbReference type="ARBA" id="ARBA00022953"/>
    </source>
</evidence>
<feature type="binding site" evidence="9">
    <location>
        <position position="437"/>
    </location>
    <ligand>
        <name>Mg(2+)</name>
        <dbReference type="ChEBI" id="CHEBI:18420"/>
        <label>2</label>
    </ligand>
</feature>
<dbReference type="GO" id="GO:0003968">
    <property type="term" value="F:RNA-directed RNA polymerase activity"/>
    <property type="evidence" value="ECO:0007669"/>
    <property type="project" value="UniProtKB-KW"/>
</dbReference>
<keyword evidence="9" id="KW-0460">Magnesium</keyword>
<evidence type="ECO:0000256" key="8">
    <source>
        <dbReference type="ARBA" id="ARBA00048744"/>
    </source>
</evidence>
<evidence type="ECO:0000256" key="3">
    <source>
        <dbReference type="ARBA" id="ARBA00022679"/>
    </source>
</evidence>
<comment type="catalytic activity">
    <reaction evidence="8">
        <text>RNA(n) + a ribonucleoside 5'-triphosphate = RNA(n+1) + diphosphate</text>
        <dbReference type="Rhea" id="RHEA:21248"/>
        <dbReference type="Rhea" id="RHEA-COMP:14527"/>
        <dbReference type="Rhea" id="RHEA-COMP:17342"/>
        <dbReference type="ChEBI" id="CHEBI:33019"/>
        <dbReference type="ChEBI" id="CHEBI:61557"/>
        <dbReference type="ChEBI" id="CHEBI:140395"/>
        <dbReference type="EC" id="2.7.7.48"/>
    </reaction>
</comment>
<gene>
    <name evidence="11" type="primary">SRR6960799_39_3</name>
</gene>
<feature type="binding site" evidence="9">
    <location>
        <position position="334"/>
    </location>
    <ligand>
        <name>Mg(2+)</name>
        <dbReference type="ChEBI" id="CHEBI:18420"/>
        <label>2</label>
    </ligand>
</feature>
<evidence type="ECO:0000256" key="9">
    <source>
        <dbReference type="PIRSR" id="PIRSR605093-1"/>
    </source>
</evidence>
<keyword evidence="9" id="KW-0479">Metal-binding</keyword>